<evidence type="ECO:0000313" key="2">
    <source>
        <dbReference type="EMBL" id="CAF1312068.1"/>
    </source>
</evidence>
<keyword evidence="3" id="KW-1185">Reference proteome</keyword>
<feature type="transmembrane region" description="Helical" evidence="1">
    <location>
        <begin position="20"/>
        <end position="40"/>
    </location>
</feature>
<sequence length="78" mass="9293">MEEYIETFSQQIDCGEKLTIIMSIILPFFVIFSLLICWIMRPYYPQQASSTLIISNHNRLIVSNIPRKRQVDMLVQQW</sequence>
<evidence type="ECO:0000313" key="3">
    <source>
        <dbReference type="Proteomes" id="UP000663870"/>
    </source>
</evidence>
<dbReference type="EMBL" id="CAJNOL010001205">
    <property type="protein sequence ID" value="CAF1312068.1"/>
    <property type="molecule type" value="Genomic_DNA"/>
</dbReference>
<comment type="caution">
    <text evidence="2">The sequence shown here is derived from an EMBL/GenBank/DDBJ whole genome shotgun (WGS) entry which is preliminary data.</text>
</comment>
<evidence type="ECO:0000256" key="1">
    <source>
        <dbReference type="SAM" id="Phobius"/>
    </source>
</evidence>
<keyword evidence="1" id="KW-0472">Membrane</keyword>
<name>A0A815EIU2_9BILA</name>
<dbReference type="AlphaFoldDB" id="A0A815EIU2"/>
<proteinExistence type="predicted"/>
<dbReference type="Proteomes" id="UP000663870">
    <property type="component" value="Unassembled WGS sequence"/>
</dbReference>
<accession>A0A815EIU2</accession>
<organism evidence="2 3">
    <name type="scientific">Rotaria sordida</name>
    <dbReference type="NCBI Taxonomy" id="392033"/>
    <lineage>
        <taxon>Eukaryota</taxon>
        <taxon>Metazoa</taxon>
        <taxon>Spiralia</taxon>
        <taxon>Gnathifera</taxon>
        <taxon>Rotifera</taxon>
        <taxon>Eurotatoria</taxon>
        <taxon>Bdelloidea</taxon>
        <taxon>Philodinida</taxon>
        <taxon>Philodinidae</taxon>
        <taxon>Rotaria</taxon>
    </lineage>
</organism>
<keyword evidence="1" id="KW-0812">Transmembrane</keyword>
<keyword evidence="1" id="KW-1133">Transmembrane helix</keyword>
<gene>
    <name evidence="2" type="ORF">JXQ802_LOCUS30076</name>
</gene>
<reference evidence="2" key="1">
    <citation type="submission" date="2021-02" db="EMBL/GenBank/DDBJ databases">
        <authorList>
            <person name="Nowell W R."/>
        </authorList>
    </citation>
    <scope>NUCLEOTIDE SEQUENCE</scope>
</reference>
<protein>
    <submittedName>
        <fullName evidence="2">Uncharacterized protein</fullName>
    </submittedName>
</protein>